<dbReference type="InterPro" id="IPR010730">
    <property type="entry name" value="HET"/>
</dbReference>
<proteinExistence type="predicted"/>
<name>A0A168G8N6_CORDF</name>
<organism evidence="2 3">
    <name type="scientific">Akanthomyces lecanii RCEF 1005</name>
    <dbReference type="NCBI Taxonomy" id="1081108"/>
    <lineage>
        <taxon>Eukaryota</taxon>
        <taxon>Fungi</taxon>
        <taxon>Dikarya</taxon>
        <taxon>Ascomycota</taxon>
        <taxon>Pezizomycotina</taxon>
        <taxon>Sordariomycetes</taxon>
        <taxon>Hypocreomycetidae</taxon>
        <taxon>Hypocreales</taxon>
        <taxon>Cordycipitaceae</taxon>
        <taxon>Akanthomyces</taxon>
        <taxon>Cordyceps confragosa</taxon>
    </lineage>
</organism>
<dbReference type="Pfam" id="PF26639">
    <property type="entry name" value="Het-6_barrel"/>
    <property type="match status" value="1"/>
</dbReference>
<dbReference type="Pfam" id="PF06985">
    <property type="entry name" value="HET"/>
    <property type="match status" value="1"/>
</dbReference>
<comment type="caution">
    <text evidence="2">The sequence shown here is derived from an EMBL/GenBank/DDBJ whole genome shotgun (WGS) entry which is preliminary data.</text>
</comment>
<evidence type="ECO:0000259" key="1">
    <source>
        <dbReference type="Pfam" id="PF06985"/>
    </source>
</evidence>
<feature type="domain" description="Heterokaryon incompatibility" evidence="1">
    <location>
        <begin position="43"/>
        <end position="214"/>
    </location>
</feature>
<dbReference type="InterPro" id="IPR052895">
    <property type="entry name" value="HetReg/Transcr_Mod"/>
</dbReference>
<dbReference type="STRING" id="1081108.A0A168G8N6"/>
<dbReference type="Proteomes" id="UP000076881">
    <property type="component" value="Unassembled WGS sequence"/>
</dbReference>
<dbReference type="OrthoDB" id="2157530at2759"/>
<dbReference type="PANTHER" id="PTHR24148">
    <property type="entry name" value="ANKYRIN REPEAT DOMAIN-CONTAINING PROTEIN 39 HOMOLOG-RELATED"/>
    <property type="match status" value="1"/>
</dbReference>
<sequence>MDFEPLSQEDAEIRLIRYRHWDPEWPTFDFDMGVASLNTLASYRAISYTWGSSGKPITTPFEIIVNGRSVPVSSNLHYALMQVCNTRSRNKWLWVDALCVNFDDLNERNWQVANMHRIFAGADFVYFSIGPADDDSDRLFDFLVPWGKEAAAADIYPGEGALDHAPLEPYSTTKTGKFIRLLTKTKDIYDKGLHDAIAALARRPHWNRCWIMQELVLAKGGILLCGQKVMRLHHFHAIMLALTRVAEWRGGQPRLGDGYTFSPSAANESMLGIDAHIRGPRPDATLHFFLTSRARISDTVTWTGPFYESRDPRDIIFAFLGVASDRDHLGIVINYSIAIRDVYTAATLAMFQSDPRQPILELSSFPKDIRYLPTWVPDWSRIGRLGLQNPLSQLGSFHVFRTPETIPEITIVDGNILQRRGLACGIVKCAFQFSAFDSKDDSKEWQAAAFSSALEHHRDECVRDMLSFIYLCAFDAVGSEDRPETRLWRVITADTYRKIEKLNGYHDFNRKMLGLEPLPRGELLPVSVHHIWEYGLSDSEETVARHPRKFVAAAWERLVRMARNRTLFATEDGRIGLGPYLMQRGDVVTALVGSRVPVILRPEDSVYRYLGEAYVEGIMYGELGLDESEHQDRAFDIV</sequence>
<dbReference type="PANTHER" id="PTHR24148:SF73">
    <property type="entry name" value="HET DOMAIN PROTEIN (AFU_ORTHOLOGUE AFUA_8G01020)"/>
    <property type="match status" value="1"/>
</dbReference>
<gene>
    <name evidence="2" type="ORF">LEL_05858</name>
</gene>
<dbReference type="AlphaFoldDB" id="A0A168G8N6"/>
<reference evidence="2 3" key="1">
    <citation type="journal article" date="2016" name="Genome Biol. Evol.">
        <title>Divergent and convergent evolution of fungal pathogenicity.</title>
        <authorList>
            <person name="Shang Y."/>
            <person name="Xiao G."/>
            <person name="Zheng P."/>
            <person name="Cen K."/>
            <person name="Zhan S."/>
            <person name="Wang C."/>
        </authorList>
    </citation>
    <scope>NUCLEOTIDE SEQUENCE [LARGE SCALE GENOMIC DNA]</scope>
    <source>
        <strain evidence="2 3">RCEF 1005</strain>
    </source>
</reference>
<accession>A0A168G8N6</accession>
<evidence type="ECO:0000313" key="3">
    <source>
        <dbReference type="Proteomes" id="UP000076881"/>
    </source>
</evidence>
<dbReference type="EMBL" id="AZHF01000004">
    <property type="protein sequence ID" value="OAA76174.1"/>
    <property type="molecule type" value="Genomic_DNA"/>
</dbReference>
<protein>
    <submittedName>
        <fullName evidence="2">HET domain protein</fullName>
    </submittedName>
</protein>
<evidence type="ECO:0000313" key="2">
    <source>
        <dbReference type="EMBL" id="OAA76174.1"/>
    </source>
</evidence>
<keyword evidence="3" id="KW-1185">Reference proteome</keyword>